<feature type="chain" id="PRO_5008887909" evidence="2">
    <location>
        <begin position="25"/>
        <end position="269"/>
    </location>
</feature>
<dbReference type="GO" id="GO:0004222">
    <property type="term" value="F:metalloendopeptidase activity"/>
    <property type="evidence" value="ECO:0007669"/>
    <property type="project" value="TreeGrafter"/>
</dbReference>
<reference evidence="4" key="1">
    <citation type="submission" date="2017-04" db="EMBL/GenBank/DDBJ databases">
        <title>Complete Genome Sequences of Twelve Strains of a Stable Defined Moderately Diverse Mouse Microbiota 2 (sDMDMm2).</title>
        <authorList>
            <person name="Uchimura Y."/>
            <person name="Wyss M."/>
            <person name="Brugiroux S."/>
            <person name="Limenitakis J.P."/>
            <person name="Stecher B."/>
            <person name="McCoy K.D."/>
            <person name="Macpherson A.J."/>
        </authorList>
    </citation>
    <scope>NUCLEOTIDE SEQUENCE</scope>
    <source>
        <strain evidence="4">YL58</strain>
    </source>
</reference>
<feature type="domain" description="M23ase beta-sheet core" evidence="3">
    <location>
        <begin position="169"/>
        <end position="264"/>
    </location>
</feature>
<dbReference type="RefSeq" id="WP_065543878.1">
    <property type="nucleotide sequence ID" value="NZ_CP015405.2"/>
</dbReference>
<evidence type="ECO:0000256" key="1">
    <source>
        <dbReference type="SAM" id="MobiDB-lite"/>
    </source>
</evidence>
<dbReference type="EMBL" id="CP015405">
    <property type="protein sequence ID" value="ANU77776.1"/>
    <property type="molecule type" value="Genomic_DNA"/>
</dbReference>
<keyword evidence="2" id="KW-0732">Signal</keyword>
<dbReference type="KEGG" id="byl:A4V09_19740"/>
<dbReference type="Gene3D" id="2.70.70.10">
    <property type="entry name" value="Glucose Permease (Domain IIA)"/>
    <property type="match status" value="1"/>
</dbReference>
<evidence type="ECO:0000259" key="3">
    <source>
        <dbReference type="Pfam" id="PF01551"/>
    </source>
</evidence>
<dbReference type="PANTHER" id="PTHR21666:SF270">
    <property type="entry name" value="MUREIN HYDROLASE ACTIVATOR ENVC"/>
    <property type="match status" value="1"/>
</dbReference>
<dbReference type="Pfam" id="PF01551">
    <property type="entry name" value="Peptidase_M23"/>
    <property type="match status" value="1"/>
</dbReference>
<dbReference type="SUPFAM" id="SSF51261">
    <property type="entry name" value="Duplicated hybrid motif"/>
    <property type="match status" value="1"/>
</dbReference>
<dbReference type="Proteomes" id="UP000092574">
    <property type="component" value="Chromosome"/>
</dbReference>
<feature type="signal peptide" evidence="2">
    <location>
        <begin position="1"/>
        <end position="24"/>
    </location>
</feature>
<gene>
    <name evidence="4" type="ORF">A4V09_19740</name>
</gene>
<feature type="region of interest" description="Disordered" evidence="1">
    <location>
        <begin position="28"/>
        <end position="118"/>
    </location>
</feature>
<organism evidence="4 5">
    <name type="scientific">Blautia pseudococcoides</name>
    <dbReference type="NCBI Taxonomy" id="1796616"/>
    <lineage>
        <taxon>Bacteria</taxon>
        <taxon>Bacillati</taxon>
        <taxon>Bacillota</taxon>
        <taxon>Clostridia</taxon>
        <taxon>Lachnospirales</taxon>
        <taxon>Lachnospiraceae</taxon>
        <taxon>Blautia</taxon>
    </lineage>
</organism>
<evidence type="ECO:0000256" key="2">
    <source>
        <dbReference type="SAM" id="SignalP"/>
    </source>
</evidence>
<name>A0A1C7IDK4_9FIRM</name>
<dbReference type="InterPro" id="IPR016047">
    <property type="entry name" value="M23ase_b-sheet_dom"/>
</dbReference>
<feature type="compositionally biased region" description="Polar residues" evidence="1">
    <location>
        <begin position="94"/>
        <end position="114"/>
    </location>
</feature>
<dbReference type="OrthoDB" id="1938544at2"/>
<feature type="compositionally biased region" description="Basic and acidic residues" evidence="1">
    <location>
        <begin position="35"/>
        <end position="45"/>
    </location>
</feature>
<dbReference type="AlphaFoldDB" id="A0A1C7IDK4"/>
<proteinExistence type="predicted"/>
<dbReference type="PANTHER" id="PTHR21666">
    <property type="entry name" value="PEPTIDASE-RELATED"/>
    <property type="match status" value="1"/>
</dbReference>
<evidence type="ECO:0000313" key="4">
    <source>
        <dbReference type="EMBL" id="ANU77776.1"/>
    </source>
</evidence>
<dbReference type="InterPro" id="IPR050570">
    <property type="entry name" value="Cell_wall_metabolism_enzyme"/>
</dbReference>
<keyword evidence="5" id="KW-1185">Reference proteome</keyword>
<accession>A0A1C7IDK4</accession>
<dbReference type="CDD" id="cd12797">
    <property type="entry name" value="M23_peptidase"/>
    <property type="match status" value="1"/>
</dbReference>
<sequence>MSKRNKIRVALSSFLVLAIVVTCAAVYQSGSKSTPNEKELVKNEENTSDEAMTTEEKPEEESQDANTTQVEGTREVPEEADTQSEAVQEPAAEQTESADASAAENTQPEADTQDASAEVDNQAAVAAAPDVNFTESSLMEWPVSGQVVIDYDMEHTVYFPTLNEYKYSPAIAISSEVDTPVASVANGQVVAVEENVETGTTVTVDLGNGYQAVYGQLKDVAFQPEQYVQAGATLGYVNEPTKYYTKEGANLYFELKKDGSPLDPIQYLP</sequence>
<evidence type="ECO:0000313" key="5">
    <source>
        <dbReference type="Proteomes" id="UP000092574"/>
    </source>
</evidence>
<dbReference type="InterPro" id="IPR011055">
    <property type="entry name" value="Dup_hybrid_motif"/>
</dbReference>
<dbReference type="STRING" id="1796616.A4V09_19740"/>
<protein>
    <submittedName>
        <fullName evidence="4">Peptidase M23</fullName>
    </submittedName>
</protein>